<feature type="transmembrane region" description="Helical" evidence="5">
    <location>
        <begin position="205"/>
        <end position="224"/>
    </location>
</feature>
<evidence type="ECO:0000256" key="5">
    <source>
        <dbReference type="SAM" id="Phobius"/>
    </source>
</evidence>
<dbReference type="InterPro" id="IPR011701">
    <property type="entry name" value="MFS"/>
</dbReference>
<evidence type="ECO:0000313" key="8">
    <source>
        <dbReference type="Proteomes" id="UP001652700"/>
    </source>
</evidence>
<feature type="transmembrane region" description="Helical" evidence="5">
    <location>
        <begin position="441"/>
        <end position="464"/>
    </location>
</feature>
<feature type="transmembrane region" description="Helical" evidence="5">
    <location>
        <begin position="172"/>
        <end position="199"/>
    </location>
</feature>
<dbReference type="PANTHER" id="PTHR11662:SF280">
    <property type="entry name" value="FI21844P1-RELATED"/>
    <property type="match status" value="1"/>
</dbReference>
<dbReference type="InterPro" id="IPR020846">
    <property type="entry name" value="MFS_dom"/>
</dbReference>
<feature type="transmembrane region" description="Helical" evidence="5">
    <location>
        <begin position="83"/>
        <end position="103"/>
    </location>
</feature>
<sequence>MAEKNKQEYTKEQLETLLRTHEAACNNGPTIGKRHIQIVLASCITLLNYAIRISMSVIIVAMTDSTANKNKDIPTYNWTDKSLVVSSFLWGYVIPQVAAGYLATMHGAKWFLAGSLIASSTLGLLVPIAAATFGSKGLMAIRMLQGLSQGVMFPSIHVFLSRWVPINERSRLGTLPYVGSPVGTVGSMLLTGLIASSWYGWPMAVYFFSSLGLCVGLVFAYFGCSEPSIHSTITEEEKNYILNNLSGTESTVEKEEVAPVPWTEILTSLPFWALLLAQIGWSWSNWTLLLETPIYMNHVMKFDLKSNSVLSSLPYIAEAASAICYSIVADYLIKNKIFDIGRTRKLMNGIGLILPSIALVVLANCKSSDAYLAVAMLVLIGLTGSSTRSGYNINQIDLSPNYAGILMGICNGTSAGVSAFGPVMIQLLVKDENDPKQWRHIFYIAALISVLFFIFNAVFGSGSVQPWNNGSKKYREKHSSKAAEAYP</sequence>
<dbReference type="EnsemblMetazoa" id="XM_050653041.1">
    <property type="protein sequence ID" value="XP_050508998.1"/>
    <property type="gene ID" value="LOC126886183"/>
</dbReference>
<dbReference type="GeneID" id="126886183"/>
<evidence type="ECO:0000313" key="7">
    <source>
        <dbReference type="EnsemblMetazoa" id="XP_050508998.1"/>
    </source>
</evidence>
<keyword evidence="2 5" id="KW-0812">Transmembrane</keyword>
<dbReference type="RefSeq" id="XP_050508998.1">
    <property type="nucleotide sequence ID" value="XM_050653041.1"/>
</dbReference>
<dbReference type="SUPFAM" id="SSF103473">
    <property type="entry name" value="MFS general substrate transporter"/>
    <property type="match status" value="1"/>
</dbReference>
<dbReference type="InterPro" id="IPR050382">
    <property type="entry name" value="MFS_Na/Anion_cotransporter"/>
</dbReference>
<name>A0ABM5KFR5_DIAVI</name>
<evidence type="ECO:0000259" key="6">
    <source>
        <dbReference type="PROSITE" id="PS50850"/>
    </source>
</evidence>
<dbReference type="Pfam" id="PF07690">
    <property type="entry name" value="MFS_1"/>
    <property type="match status" value="1"/>
</dbReference>
<evidence type="ECO:0000256" key="2">
    <source>
        <dbReference type="ARBA" id="ARBA00022692"/>
    </source>
</evidence>
<feature type="transmembrane region" description="Helical" evidence="5">
    <location>
        <begin position="110"/>
        <end position="133"/>
    </location>
</feature>
<dbReference type="RefSeq" id="XP_050509004.1">
    <property type="nucleotide sequence ID" value="XM_050653047.1"/>
</dbReference>
<evidence type="ECO:0000256" key="1">
    <source>
        <dbReference type="ARBA" id="ARBA00004141"/>
    </source>
</evidence>
<dbReference type="Gene3D" id="1.20.1250.20">
    <property type="entry name" value="MFS general substrate transporter like domains"/>
    <property type="match status" value="2"/>
</dbReference>
<evidence type="ECO:0000256" key="3">
    <source>
        <dbReference type="ARBA" id="ARBA00022989"/>
    </source>
</evidence>
<dbReference type="PROSITE" id="PS50850">
    <property type="entry name" value="MFS"/>
    <property type="match status" value="1"/>
</dbReference>
<feature type="transmembrane region" description="Helical" evidence="5">
    <location>
        <begin position="403"/>
        <end position="429"/>
    </location>
</feature>
<keyword evidence="4 5" id="KW-0472">Membrane</keyword>
<protein>
    <recommendedName>
        <fullName evidence="6">Major facilitator superfamily (MFS) profile domain-containing protein</fullName>
    </recommendedName>
</protein>
<feature type="transmembrane region" description="Helical" evidence="5">
    <location>
        <begin position="139"/>
        <end position="160"/>
    </location>
</feature>
<dbReference type="InterPro" id="IPR036259">
    <property type="entry name" value="MFS_trans_sf"/>
</dbReference>
<reference evidence="7" key="1">
    <citation type="submission" date="2025-05" db="UniProtKB">
        <authorList>
            <consortium name="EnsemblMetazoa"/>
        </authorList>
    </citation>
    <scope>IDENTIFICATION</scope>
</reference>
<accession>A0ABM5KFR5</accession>
<dbReference type="Proteomes" id="UP001652700">
    <property type="component" value="Unplaced"/>
</dbReference>
<dbReference type="PANTHER" id="PTHR11662">
    <property type="entry name" value="SOLUTE CARRIER FAMILY 17"/>
    <property type="match status" value="1"/>
</dbReference>
<feature type="transmembrane region" description="Helical" evidence="5">
    <location>
        <begin position="370"/>
        <end position="391"/>
    </location>
</feature>
<comment type="subcellular location">
    <subcellularLocation>
        <location evidence="1">Membrane</location>
        <topology evidence="1">Multi-pass membrane protein</topology>
    </subcellularLocation>
</comment>
<feature type="transmembrane region" description="Helical" evidence="5">
    <location>
        <begin position="38"/>
        <end position="63"/>
    </location>
</feature>
<proteinExistence type="predicted"/>
<feature type="domain" description="Major facilitator superfamily (MFS) profile" evidence="6">
    <location>
        <begin position="36"/>
        <end position="464"/>
    </location>
</feature>
<keyword evidence="8" id="KW-1185">Reference proteome</keyword>
<evidence type="ECO:0000256" key="4">
    <source>
        <dbReference type="ARBA" id="ARBA00023136"/>
    </source>
</evidence>
<organism evidence="7 8">
    <name type="scientific">Diabrotica virgifera virgifera</name>
    <name type="common">western corn rootworm</name>
    <dbReference type="NCBI Taxonomy" id="50390"/>
    <lineage>
        <taxon>Eukaryota</taxon>
        <taxon>Metazoa</taxon>
        <taxon>Ecdysozoa</taxon>
        <taxon>Arthropoda</taxon>
        <taxon>Hexapoda</taxon>
        <taxon>Insecta</taxon>
        <taxon>Pterygota</taxon>
        <taxon>Neoptera</taxon>
        <taxon>Endopterygota</taxon>
        <taxon>Coleoptera</taxon>
        <taxon>Polyphaga</taxon>
        <taxon>Cucujiformia</taxon>
        <taxon>Chrysomeloidea</taxon>
        <taxon>Chrysomelidae</taxon>
        <taxon>Galerucinae</taxon>
        <taxon>Diabroticina</taxon>
        <taxon>Diabroticites</taxon>
        <taxon>Diabrotica</taxon>
    </lineage>
</organism>
<feature type="transmembrane region" description="Helical" evidence="5">
    <location>
        <begin position="345"/>
        <end position="364"/>
    </location>
</feature>
<keyword evidence="3 5" id="KW-1133">Transmembrane helix</keyword>
<dbReference type="EnsemblMetazoa" id="XM_050653047.1">
    <property type="protein sequence ID" value="XP_050509004.1"/>
    <property type="gene ID" value="LOC126886183"/>
</dbReference>